<dbReference type="Pfam" id="PF01757">
    <property type="entry name" value="Acyl_transf_3"/>
    <property type="match status" value="1"/>
</dbReference>
<accession>A0A0R1VCB0</accession>
<dbReference type="RefSeq" id="WP_056937563.1">
    <property type="nucleotide sequence ID" value="NZ_AZFN01000015.1"/>
</dbReference>
<protein>
    <submittedName>
        <fullName evidence="3">Integral membrane protein</fullName>
    </submittedName>
</protein>
<name>A0A0R1VCB0_9LACO</name>
<feature type="domain" description="Acyltransferase 3" evidence="2">
    <location>
        <begin position="11"/>
        <end position="344"/>
    </location>
</feature>
<dbReference type="AlphaFoldDB" id="A0A0R1VCB0"/>
<dbReference type="GO" id="GO:0016747">
    <property type="term" value="F:acyltransferase activity, transferring groups other than amino-acyl groups"/>
    <property type="evidence" value="ECO:0007669"/>
    <property type="project" value="InterPro"/>
</dbReference>
<keyword evidence="1" id="KW-0812">Transmembrane</keyword>
<reference evidence="3 4" key="1">
    <citation type="journal article" date="2015" name="Genome Announc.">
        <title>Expanding the biotechnology potential of lactobacilli through comparative genomics of 213 strains and associated genera.</title>
        <authorList>
            <person name="Sun Z."/>
            <person name="Harris H.M."/>
            <person name="McCann A."/>
            <person name="Guo C."/>
            <person name="Argimon S."/>
            <person name="Zhang W."/>
            <person name="Yang X."/>
            <person name="Jeffery I.B."/>
            <person name="Cooney J.C."/>
            <person name="Kagawa T.F."/>
            <person name="Liu W."/>
            <person name="Song Y."/>
            <person name="Salvetti E."/>
            <person name="Wrobel A."/>
            <person name="Rasinkangas P."/>
            <person name="Parkhill J."/>
            <person name="Rea M.C."/>
            <person name="O'Sullivan O."/>
            <person name="Ritari J."/>
            <person name="Douillard F.P."/>
            <person name="Paul Ross R."/>
            <person name="Yang R."/>
            <person name="Briner A.E."/>
            <person name="Felis G.E."/>
            <person name="de Vos W.M."/>
            <person name="Barrangou R."/>
            <person name="Klaenhammer T.R."/>
            <person name="Caufield P.W."/>
            <person name="Cui Y."/>
            <person name="Zhang H."/>
            <person name="O'Toole P.W."/>
        </authorList>
    </citation>
    <scope>NUCLEOTIDE SEQUENCE [LARGE SCALE GENOMIC DNA]</scope>
    <source>
        <strain evidence="3 4">DSM 16045</strain>
    </source>
</reference>
<evidence type="ECO:0000256" key="1">
    <source>
        <dbReference type="SAM" id="Phobius"/>
    </source>
</evidence>
<evidence type="ECO:0000313" key="3">
    <source>
        <dbReference type="EMBL" id="KRM01723.1"/>
    </source>
</evidence>
<feature type="transmembrane region" description="Helical" evidence="1">
    <location>
        <begin position="12"/>
        <end position="31"/>
    </location>
</feature>
<evidence type="ECO:0000313" key="4">
    <source>
        <dbReference type="Proteomes" id="UP000051739"/>
    </source>
</evidence>
<feature type="transmembrane region" description="Helical" evidence="1">
    <location>
        <begin position="326"/>
        <end position="350"/>
    </location>
</feature>
<feature type="transmembrane region" description="Helical" evidence="1">
    <location>
        <begin position="159"/>
        <end position="175"/>
    </location>
</feature>
<feature type="transmembrane region" description="Helical" evidence="1">
    <location>
        <begin position="257"/>
        <end position="276"/>
    </location>
</feature>
<dbReference type="EMBL" id="AZFN01000015">
    <property type="protein sequence ID" value="KRM01723.1"/>
    <property type="molecule type" value="Genomic_DNA"/>
</dbReference>
<dbReference type="InterPro" id="IPR002656">
    <property type="entry name" value="Acyl_transf_3_dom"/>
</dbReference>
<feature type="transmembrane region" description="Helical" evidence="1">
    <location>
        <begin position="128"/>
        <end position="147"/>
    </location>
</feature>
<feature type="transmembrane region" description="Helical" evidence="1">
    <location>
        <begin position="43"/>
        <end position="61"/>
    </location>
</feature>
<gene>
    <name evidence="3" type="ORF">FC60_GL000517</name>
</gene>
<sequence length="360" mass="43229">MKNKAPADWGDYLKVFACTAVMLQPILNLVITNQPTGVQFNLGMLYDLVKYTAPAFIWGILYTTMRKHDQSWQAWPYYRQQWHQLGVPTIWWTLTYLLIMPKLQQHEHYHSVKSFLWQAINGNAAPHLWYNTMMLQFIILMPLFWWIHHWLHAQKQRGWIVTIITTVIYGTWIYFYDVNVLNGPHQHSWYLLDHIFISFIIYGIGGILAWNFFDKVLPWLQQYWLLIIFAWLITWSWTNQQLFSRGFPVNLSRAAYYQPSMTFYSLLVIILVGIIWQSQRSWQTWSSIMHWLANYAYRAYLANVFWQQLLWRYSGIASFRYSHPYITITALWIGTWLLAFGTAAMLHTSWSWTKEKLRRS</sequence>
<feature type="transmembrane region" description="Helical" evidence="1">
    <location>
        <begin position="195"/>
        <end position="213"/>
    </location>
</feature>
<dbReference type="PATRIC" id="fig|1423749.3.peg.521"/>
<organism evidence="3 4">
    <name type="scientific">Limosilactobacillus gastricus DSM 16045</name>
    <dbReference type="NCBI Taxonomy" id="1423749"/>
    <lineage>
        <taxon>Bacteria</taxon>
        <taxon>Bacillati</taxon>
        <taxon>Bacillota</taxon>
        <taxon>Bacilli</taxon>
        <taxon>Lactobacillales</taxon>
        <taxon>Lactobacillaceae</taxon>
        <taxon>Limosilactobacillus</taxon>
    </lineage>
</organism>
<dbReference type="Proteomes" id="UP000051739">
    <property type="component" value="Unassembled WGS sequence"/>
</dbReference>
<proteinExistence type="predicted"/>
<keyword evidence="1" id="KW-0472">Membrane</keyword>
<feature type="transmembrane region" description="Helical" evidence="1">
    <location>
        <begin position="82"/>
        <end position="99"/>
    </location>
</feature>
<feature type="transmembrane region" description="Helical" evidence="1">
    <location>
        <begin position="220"/>
        <end position="237"/>
    </location>
</feature>
<evidence type="ECO:0000259" key="2">
    <source>
        <dbReference type="Pfam" id="PF01757"/>
    </source>
</evidence>
<comment type="caution">
    <text evidence="3">The sequence shown here is derived from an EMBL/GenBank/DDBJ whole genome shotgun (WGS) entry which is preliminary data.</text>
</comment>
<keyword evidence="4" id="KW-1185">Reference proteome</keyword>
<feature type="transmembrane region" description="Helical" evidence="1">
    <location>
        <begin position="288"/>
        <end position="306"/>
    </location>
</feature>
<keyword evidence="1" id="KW-1133">Transmembrane helix</keyword>